<dbReference type="InterPro" id="IPR005248">
    <property type="entry name" value="NadD/NMNAT"/>
</dbReference>
<evidence type="ECO:0000256" key="10">
    <source>
        <dbReference type="HAMAP-Rule" id="MF_00244"/>
    </source>
</evidence>
<keyword evidence="7 10" id="KW-0067">ATP-binding</keyword>
<dbReference type="NCBIfam" id="NF000840">
    <property type="entry name" value="PRK00071.1-3"/>
    <property type="match status" value="1"/>
</dbReference>
<dbReference type="CDD" id="cd02165">
    <property type="entry name" value="NMNAT"/>
    <property type="match status" value="1"/>
</dbReference>
<dbReference type="GO" id="GO:0005524">
    <property type="term" value="F:ATP binding"/>
    <property type="evidence" value="ECO:0007669"/>
    <property type="project" value="UniProtKB-KW"/>
</dbReference>
<sequence length="201" mass="23259">MKKIGIMGGTFNPIHIGHLIAAQEVLEKMNFDKILFMPVGDPPHKTGSDVISAEHRFEMVKLAIENNEKFEVSDIEVKRRGKTYTYDTLLELGNLNTNTSFYFIVGYDTLRDMDSWKRIDDVFKLSSFVVVNRGNDYTDMKKEIDKKVKKYSANIYLVDIPDIEISSTEIRKKVSENKSIRYMVPDKVLEYILNKGLYRGE</sequence>
<evidence type="ECO:0000313" key="13">
    <source>
        <dbReference type="Proteomes" id="UP000295325"/>
    </source>
</evidence>
<evidence type="ECO:0000313" key="12">
    <source>
        <dbReference type="EMBL" id="TDT61215.1"/>
    </source>
</evidence>
<protein>
    <recommendedName>
        <fullName evidence="10">Probable nicotinate-nucleotide adenylyltransferase</fullName>
        <ecNumber evidence="10">2.7.7.18</ecNumber>
    </recommendedName>
    <alternativeName>
        <fullName evidence="10">Deamido-NAD(+) diphosphorylase</fullName>
    </alternativeName>
    <alternativeName>
        <fullName evidence="10">Deamido-NAD(+) pyrophosphorylase</fullName>
    </alternativeName>
    <alternativeName>
        <fullName evidence="10">Nicotinate mononucleotide adenylyltransferase</fullName>
        <shortName evidence="10">NaMN adenylyltransferase</shortName>
    </alternativeName>
</protein>
<evidence type="ECO:0000256" key="9">
    <source>
        <dbReference type="ARBA" id="ARBA00048721"/>
    </source>
</evidence>
<dbReference type="Gene3D" id="3.40.50.620">
    <property type="entry name" value="HUPs"/>
    <property type="match status" value="1"/>
</dbReference>
<evidence type="ECO:0000259" key="11">
    <source>
        <dbReference type="Pfam" id="PF01467"/>
    </source>
</evidence>
<feature type="domain" description="Cytidyltransferase-like" evidence="11">
    <location>
        <begin position="6"/>
        <end position="172"/>
    </location>
</feature>
<dbReference type="SUPFAM" id="SSF52374">
    <property type="entry name" value="Nucleotidylyl transferase"/>
    <property type="match status" value="1"/>
</dbReference>
<evidence type="ECO:0000256" key="1">
    <source>
        <dbReference type="ARBA" id="ARBA00002324"/>
    </source>
</evidence>
<dbReference type="InterPro" id="IPR004821">
    <property type="entry name" value="Cyt_trans-like"/>
</dbReference>
<dbReference type="UniPathway" id="UPA00253">
    <property type="reaction ID" value="UER00332"/>
</dbReference>
<evidence type="ECO:0000256" key="5">
    <source>
        <dbReference type="ARBA" id="ARBA00022695"/>
    </source>
</evidence>
<evidence type="ECO:0000256" key="2">
    <source>
        <dbReference type="ARBA" id="ARBA00005019"/>
    </source>
</evidence>
<evidence type="ECO:0000256" key="8">
    <source>
        <dbReference type="ARBA" id="ARBA00023027"/>
    </source>
</evidence>
<dbReference type="NCBIfam" id="TIGR00482">
    <property type="entry name" value="nicotinate (nicotinamide) nucleotide adenylyltransferase"/>
    <property type="match status" value="1"/>
</dbReference>
<dbReference type="PANTHER" id="PTHR39321:SF3">
    <property type="entry name" value="PHOSPHOPANTETHEINE ADENYLYLTRANSFERASE"/>
    <property type="match status" value="1"/>
</dbReference>
<dbReference type="EC" id="2.7.7.18" evidence="10"/>
<dbReference type="OrthoDB" id="5295945at2"/>
<comment type="catalytic activity">
    <reaction evidence="9 10">
        <text>nicotinate beta-D-ribonucleotide + ATP + H(+) = deamido-NAD(+) + diphosphate</text>
        <dbReference type="Rhea" id="RHEA:22860"/>
        <dbReference type="ChEBI" id="CHEBI:15378"/>
        <dbReference type="ChEBI" id="CHEBI:30616"/>
        <dbReference type="ChEBI" id="CHEBI:33019"/>
        <dbReference type="ChEBI" id="CHEBI:57502"/>
        <dbReference type="ChEBI" id="CHEBI:58437"/>
        <dbReference type="EC" id="2.7.7.18"/>
    </reaction>
</comment>
<dbReference type="RefSeq" id="WP_133627956.1">
    <property type="nucleotide sequence ID" value="NZ_SOAZ01000008.1"/>
</dbReference>
<keyword evidence="6 10" id="KW-0547">Nucleotide-binding</keyword>
<dbReference type="EMBL" id="SOAZ01000008">
    <property type="protein sequence ID" value="TDT61215.1"/>
    <property type="molecule type" value="Genomic_DNA"/>
</dbReference>
<dbReference type="NCBIfam" id="NF000841">
    <property type="entry name" value="PRK00071.1-4"/>
    <property type="match status" value="1"/>
</dbReference>
<evidence type="ECO:0000256" key="7">
    <source>
        <dbReference type="ARBA" id="ARBA00022840"/>
    </source>
</evidence>
<gene>
    <name evidence="10" type="primary">nadD</name>
    <name evidence="12" type="ORF">EDD71_108117</name>
</gene>
<dbReference type="AlphaFoldDB" id="A0A4R7KQ89"/>
<keyword evidence="3 10" id="KW-0662">Pyridine nucleotide biosynthesis</keyword>
<comment type="similarity">
    <text evidence="10">Belongs to the NadD family.</text>
</comment>
<keyword evidence="5 10" id="KW-0548">Nucleotidyltransferase</keyword>
<accession>A0A4R7KQ89</accession>
<name>A0A4R7KQ89_9CLOT</name>
<keyword evidence="4 10" id="KW-0808">Transferase</keyword>
<keyword evidence="13" id="KW-1185">Reference proteome</keyword>
<dbReference type="PANTHER" id="PTHR39321">
    <property type="entry name" value="NICOTINATE-NUCLEOTIDE ADENYLYLTRANSFERASE-RELATED"/>
    <property type="match status" value="1"/>
</dbReference>
<dbReference type="HAMAP" id="MF_00244">
    <property type="entry name" value="NaMN_adenylyltr"/>
    <property type="match status" value="1"/>
</dbReference>
<proteinExistence type="inferred from homology"/>
<organism evidence="12 13">
    <name type="scientific">Fonticella tunisiensis</name>
    <dbReference type="NCBI Taxonomy" id="1096341"/>
    <lineage>
        <taxon>Bacteria</taxon>
        <taxon>Bacillati</taxon>
        <taxon>Bacillota</taxon>
        <taxon>Clostridia</taxon>
        <taxon>Eubacteriales</taxon>
        <taxon>Clostridiaceae</taxon>
        <taxon>Fonticella</taxon>
    </lineage>
</organism>
<dbReference type="GO" id="GO:0004515">
    <property type="term" value="F:nicotinate-nucleotide adenylyltransferase activity"/>
    <property type="evidence" value="ECO:0007669"/>
    <property type="project" value="UniProtKB-UniRule"/>
</dbReference>
<evidence type="ECO:0000256" key="4">
    <source>
        <dbReference type="ARBA" id="ARBA00022679"/>
    </source>
</evidence>
<dbReference type="Pfam" id="PF01467">
    <property type="entry name" value="CTP_transf_like"/>
    <property type="match status" value="1"/>
</dbReference>
<dbReference type="Proteomes" id="UP000295325">
    <property type="component" value="Unassembled WGS sequence"/>
</dbReference>
<keyword evidence="8 10" id="KW-0520">NAD</keyword>
<evidence type="ECO:0000256" key="3">
    <source>
        <dbReference type="ARBA" id="ARBA00022642"/>
    </source>
</evidence>
<dbReference type="InterPro" id="IPR014729">
    <property type="entry name" value="Rossmann-like_a/b/a_fold"/>
</dbReference>
<dbReference type="GO" id="GO:0009435">
    <property type="term" value="P:NAD+ biosynthetic process"/>
    <property type="evidence" value="ECO:0007669"/>
    <property type="project" value="UniProtKB-UniRule"/>
</dbReference>
<comment type="caution">
    <text evidence="12">The sequence shown here is derived from an EMBL/GenBank/DDBJ whole genome shotgun (WGS) entry which is preliminary data.</text>
</comment>
<comment type="pathway">
    <text evidence="2 10">Cofactor biosynthesis; NAD(+) biosynthesis; deamido-NAD(+) from nicotinate D-ribonucleotide: step 1/1.</text>
</comment>
<reference evidence="12 13" key="1">
    <citation type="submission" date="2019-03" db="EMBL/GenBank/DDBJ databases">
        <title>Genomic Encyclopedia of Type Strains, Phase IV (KMG-IV): sequencing the most valuable type-strain genomes for metagenomic binning, comparative biology and taxonomic classification.</title>
        <authorList>
            <person name="Goeker M."/>
        </authorList>
    </citation>
    <scope>NUCLEOTIDE SEQUENCE [LARGE SCALE GENOMIC DNA]</scope>
    <source>
        <strain evidence="12 13">DSM 24455</strain>
    </source>
</reference>
<evidence type="ECO:0000256" key="6">
    <source>
        <dbReference type="ARBA" id="ARBA00022741"/>
    </source>
</evidence>
<comment type="function">
    <text evidence="1 10">Catalyzes the reversible adenylation of nicotinate mononucleotide (NaMN) to nicotinic acid adenine dinucleotide (NaAD).</text>
</comment>
<dbReference type="NCBIfam" id="TIGR00125">
    <property type="entry name" value="cyt_tran_rel"/>
    <property type="match status" value="1"/>
</dbReference>